<dbReference type="AlphaFoldDB" id="A0A0V0SAX8"/>
<protein>
    <submittedName>
        <fullName evidence="2">Uncharacterized protein</fullName>
    </submittedName>
</protein>
<evidence type="ECO:0000313" key="2">
    <source>
        <dbReference type="EMBL" id="KRX23834.1"/>
    </source>
</evidence>
<dbReference type="Proteomes" id="UP000054630">
    <property type="component" value="Unassembled WGS sequence"/>
</dbReference>
<gene>
    <name evidence="2" type="ORF">T07_2758</name>
</gene>
<keyword evidence="3" id="KW-1185">Reference proteome</keyword>
<evidence type="ECO:0000313" key="3">
    <source>
        <dbReference type="Proteomes" id="UP000054630"/>
    </source>
</evidence>
<organism evidence="2 3">
    <name type="scientific">Trichinella nelsoni</name>
    <dbReference type="NCBI Taxonomy" id="6336"/>
    <lineage>
        <taxon>Eukaryota</taxon>
        <taxon>Metazoa</taxon>
        <taxon>Ecdysozoa</taxon>
        <taxon>Nematoda</taxon>
        <taxon>Enoplea</taxon>
        <taxon>Dorylaimia</taxon>
        <taxon>Trichinellida</taxon>
        <taxon>Trichinellidae</taxon>
        <taxon>Trichinella</taxon>
    </lineage>
</organism>
<feature type="compositionally biased region" description="Basic and acidic residues" evidence="1">
    <location>
        <begin position="145"/>
        <end position="158"/>
    </location>
</feature>
<comment type="caution">
    <text evidence="2">The sequence shown here is derived from an EMBL/GenBank/DDBJ whole genome shotgun (WGS) entry which is preliminary data.</text>
</comment>
<proteinExistence type="predicted"/>
<dbReference type="EMBL" id="JYDL01000021">
    <property type="protein sequence ID" value="KRX23834.1"/>
    <property type="molecule type" value="Genomic_DNA"/>
</dbReference>
<name>A0A0V0SAX8_9BILA</name>
<reference evidence="2 3" key="1">
    <citation type="submission" date="2015-01" db="EMBL/GenBank/DDBJ databases">
        <title>Evolution of Trichinella species and genotypes.</title>
        <authorList>
            <person name="Korhonen P.K."/>
            <person name="Edoardo P."/>
            <person name="Giuseppe L.R."/>
            <person name="Gasser R.B."/>
        </authorList>
    </citation>
    <scope>NUCLEOTIDE SEQUENCE [LARGE SCALE GENOMIC DNA]</scope>
    <source>
        <strain evidence="2">ISS37</strain>
    </source>
</reference>
<accession>A0A0V0SAX8</accession>
<evidence type="ECO:0000256" key="1">
    <source>
        <dbReference type="SAM" id="MobiDB-lite"/>
    </source>
</evidence>
<sequence>MFFLRPAEDDDVVQVDEAGLPGQPPQSGLHQALERCRATVSGVWKTRSFHDHILPIPGCQVKCAEPLGPCQRVQGIIYTRDWLRVIPLLHQDYRLAPWQRGGCFTGRASAVSIRCWTRFVRPTSVSPREMVFPHRRGTSLRARLSRGEHSAPSTRERPYSCGSPSPMSGFPSVVFSAPASQEFGVTHAQPMSCRLFGADSRLISTFEPSVILVLRACQSTTFTNRSKKFVPRIHGTTKLFTTTTGTRPLQLPSCSGITPRPQMHIFHPSPDRMDPSAVLLGWPLVALRQVDSDTTETTAPLSSSKGIFKPFNLPATSGEHPVFNSVMARSRRSVDPLRCAPAGRVRGRSWGQLRLRWSKLPQLKHPVPVLAGRADVRSSLSNLASIVAWCLR</sequence>
<feature type="region of interest" description="Disordered" evidence="1">
    <location>
        <begin position="142"/>
        <end position="162"/>
    </location>
</feature>